<evidence type="ECO:0000313" key="3">
    <source>
        <dbReference type="Proteomes" id="UP001499987"/>
    </source>
</evidence>
<evidence type="ECO:0000313" key="2">
    <source>
        <dbReference type="EMBL" id="GAA1078255.1"/>
    </source>
</evidence>
<keyword evidence="1" id="KW-0812">Transmembrane</keyword>
<keyword evidence="1" id="KW-1133">Transmembrane helix</keyword>
<sequence length="133" mass="14304">MEAVKDRRRAGGCGWVVLWVLAAFVLATGGVLYGTGRVTETWHWCLTQDHEPDPRMAAATRSVWAVVFVVLLLLGAVLSPLPRSRWYLLPVLAVTAAVLTGLYVTGMGTPAPTRPGTPPEAACWSLPSFPFTG</sequence>
<protein>
    <recommendedName>
        <fullName evidence="4">Cytochrome d ubiquinol oxidase subunit II</fullName>
    </recommendedName>
</protein>
<evidence type="ECO:0000256" key="1">
    <source>
        <dbReference type="SAM" id="Phobius"/>
    </source>
</evidence>
<feature type="transmembrane region" description="Helical" evidence="1">
    <location>
        <begin position="86"/>
        <end position="105"/>
    </location>
</feature>
<comment type="caution">
    <text evidence="2">The sequence shown here is derived from an EMBL/GenBank/DDBJ whole genome shotgun (WGS) entry which is preliminary data.</text>
</comment>
<dbReference type="EMBL" id="BAAALD010000013">
    <property type="protein sequence ID" value="GAA1078255.1"/>
    <property type="molecule type" value="Genomic_DNA"/>
</dbReference>
<keyword evidence="1" id="KW-0472">Membrane</keyword>
<name>A0ABN1TE97_9ACTN</name>
<organism evidence="2 3">
    <name type="scientific">Kitasatospora arboriphila</name>
    <dbReference type="NCBI Taxonomy" id="258052"/>
    <lineage>
        <taxon>Bacteria</taxon>
        <taxon>Bacillati</taxon>
        <taxon>Actinomycetota</taxon>
        <taxon>Actinomycetes</taxon>
        <taxon>Kitasatosporales</taxon>
        <taxon>Streptomycetaceae</taxon>
        <taxon>Kitasatospora</taxon>
    </lineage>
</organism>
<feature type="transmembrane region" description="Helical" evidence="1">
    <location>
        <begin position="12"/>
        <end position="33"/>
    </location>
</feature>
<feature type="transmembrane region" description="Helical" evidence="1">
    <location>
        <begin position="62"/>
        <end position="79"/>
    </location>
</feature>
<evidence type="ECO:0008006" key="4">
    <source>
        <dbReference type="Google" id="ProtNLM"/>
    </source>
</evidence>
<gene>
    <name evidence="2" type="ORF">GCM10009663_20260</name>
</gene>
<dbReference type="RefSeq" id="WP_344623177.1">
    <property type="nucleotide sequence ID" value="NZ_BAAALD010000013.1"/>
</dbReference>
<accession>A0ABN1TE97</accession>
<proteinExistence type="predicted"/>
<reference evidence="2 3" key="1">
    <citation type="journal article" date="2019" name="Int. J. Syst. Evol. Microbiol.">
        <title>The Global Catalogue of Microorganisms (GCM) 10K type strain sequencing project: providing services to taxonomists for standard genome sequencing and annotation.</title>
        <authorList>
            <consortium name="The Broad Institute Genomics Platform"/>
            <consortium name="The Broad Institute Genome Sequencing Center for Infectious Disease"/>
            <person name="Wu L."/>
            <person name="Ma J."/>
        </authorList>
    </citation>
    <scope>NUCLEOTIDE SEQUENCE [LARGE SCALE GENOMIC DNA]</scope>
    <source>
        <strain evidence="2 3">JCM 13002</strain>
    </source>
</reference>
<keyword evidence="3" id="KW-1185">Reference proteome</keyword>
<dbReference type="Proteomes" id="UP001499987">
    <property type="component" value="Unassembled WGS sequence"/>
</dbReference>